<reference evidence="1" key="1">
    <citation type="submission" date="2020-11" db="EMBL/GenBank/DDBJ databases">
        <authorList>
            <person name="Tran Van P."/>
        </authorList>
    </citation>
    <scope>NUCLEOTIDE SEQUENCE</scope>
</reference>
<dbReference type="EMBL" id="CAJPIZ010052758">
    <property type="protein sequence ID" value="CAG2122990.1"/>
    <property type="molecule type" value="Genomic_DNA"/>
</dbReference>
<proteinExistence type="predicted"/>
<evidence type="ECO:0000313" key="2">
    <source>
        <dbReference type="Proteomes" id="UP000759131"/>
    </source>
</evidence>
<sequence>CKEYSGFPQTECNCYTYDTYVNTTNNFIPDSYESYNEQDFSHFPIRHSNHYSTHNNNDCGPILQMDASNIANAMSSAIDIHADNVIHTMIPSNNEENKYEFGFGVMDDMEPYREYGNSFDNNIC</sequence>
<gene>
    <name evidence="1" type="ORF">OSB1V03_LOCUS22935</name>
</gene>
<dbReference type="EMBL" id="OC907333">
    <property type="protein sequence ID" value="CAD7650596.1"/>
    <property type="molecule type" value="Genomic_DNA"/>
</dbReference>
<dbReference type="AlphaFoldDB" id="A0A7R9M069"/>
<evidence type="ECO:0000313" key="1">
    <source>
        <dbReference type="EMBL" id="CAD7650596.1"/>
    </source>
</evidence>
<keyword evidence="2" id="KW-1185">Reference proteome</keyword>
<dbReference type="Proteomes" id="UP000759131">
    <property type="component" value="Unassembled WGS sequence"/>
</dbReference>
<protein>
    <submittedName>
        <fullName evidence="1">Uncharacterized protein</fullName>
    </submittedName>
</protein>
<organism evidence="1">
    <name type="scientific">Medioppia subpectinata</name>
    <dbReference type="NCBI Taxonomy" id="1979941"/>
    <lineage>
        <taxon>Eukaryota</taxon>
        <taxon>Metazoa</taxon>
        <taxon>Ecdysozoa</taxon>
        <taxon>Arthropoda</taxon>
        <taxon>Chelicerata</taxon>
        <taxon>Arachnida</taxon>
        <taxon>Acari</taxon>
        <taxon>Acariformes</taxon>
        <taxon>Sarcoptiformes</taxon>
        <taxon>Oribatida</taxon>
        <taxon>Brachypylina</taxon>
        <taxon>Oppioidea</taxon>
        <taxon>Oppiidae</taxon>
        <taxon>Medioppia</taxon>
    </lineage>
</organism>
<name>A0A7R9M069_9ACAR</name>
<feature type="non-terminal residue" evidence="1">
    <location>
        <position position="124"/>
    </location>
</feature>
<accession>A0A7R9M069</accession>
<feature type="non-terminal residue" evidence="1">
    <location>
        <position position="1"/>
    </location>
</feature>